<evidence type="ECO:0000256" key="2">
    <source>
        <dbReference type="ARBA" id="ARBA00022737"/>
    </source>
</evidence>
<dbReference type="SUPFAM" id="SSF50978">
    <property type="entry name" value="WD40 repeat-like"/>
    <property type="match status" value="1"/>
</dbReference>
<name>A0A8H3KX06_9GLOM</name>
<evidence type="ECO:0000256" key="1">
    <source>
        <dbReference type="ARBA" id="ARBA00022574"/>
    </source>
</evidence>
<dbReference type="InterPro" id="IPR024977">
    <property type="entry name" value="Apc4-like_WD40_dom"/>
</dbReference>
<sequence length="180" mass="20044">MEETKGSRDPWCVAFGNAWNNEERVLAVGYDSGEIKLFDLKAMTTLSELTISSGVVSLEFDRQYTKLKRLTVGSLKTLEVFEIDDNNKLNSLAMEKQDDTTIWCVRHVPQAPNLFMTSTSSGAINLYQIKNKSLKLLTSANVTEQPVASVDWHINKSGLTVFTSFDGTIGMNIITNTVIE</sequence>
<evidence type="ECO:0000259" key="3">
    <source>
        <dbReference type="Pfam" id="PF12894"/>
    </source>
</evidence>
<evidence type="ECO:0000313" key="5">
    <source>
        <dbReference type="Proteomes" id="UP000615446"/>
    </source>
</evidence>
<evidence type="ECO:0000313" key="4">
    <source>
        <dbReference type="EMBL" id="GES75314.1"/>
    </source>
</evidence>
<keyword evidence="1" id="KW-0853">WD repeat</keyword>
<organism evidence="4 5">
    <name type="scientific">Rhizophagus clarus</name>
    <dbReference type="NCBI Taxonomy" id="94130"/>
    <lineage>
        <taxon>Eukaryota</taxon>
        <taxon>Fungi</taxon>
        <taxon>Fungi incertae sedis</taxon>
        <taxon>Mucoromycota</taxon>
        <taxon>Glomeromycotina</taxon>
        <taxon>Glomeromycetes</taxon>
        <taxon>Glomerales</taxon>
        <taxon>Glomeraceae</taxon>
        <taxon>Rhizophagus</taxon>
    </lineage>
</organism>
<gene>
    <name evidence="4" type="ORF">RCL2_000275800</name>
</gene>
<comment type="caution">
    <text evidence="4">The sequence shown here is derived from an EMBL/GenBank/DDBJ whole genome shotgun (WGS) entry which is preliminary data.</text>
</comment>
<dbReference type="Gene3D" id="2.130.10.10">
    <property type="entry name" value="YVTN repeat-like/Quinoprotein amine dehydrogenase"/>
    <property type="match status" value="1"/>
</dbReference>
<dbReference type="InterPro" id="IPR036322">
    <property type="entry name" value="WD40_repeat_dom_sf"/>
</dbReference>
<protein>
    <submittedName>
        <fullName evidence="4">WD repeat-containing protein 92</fullName>
    </submittedName>
</protein>
<dbReference type="OrthoDB" id="427795at2759"/>
<feature type="domain" description="Anaphase-promoting complex subunit 4-like WD40" evidence="3">
    <location>
        <begin position="18"/>
        <end position="61"/>
    </location>
</feature>
<dbReference type="Pfam" id="PF12894">
    <property type="entry name" value="ANAPC4_WD40"/>
    <property type="match status" value="1"/>
</dbReference>
<accession>A0A8H3KX06</accession>
<proteinExistence type="predicted"/>
<dbReference type="PANTHER" id="PTHR10971">
    <property type="entry name" value="MRNA EXPORT FACTOR AND BUB3"/>
    <property type="match status" value="1"/>
</dbReference>
<dbReference type="Proteomes" id="UP000615446">
    <property type="component" value="Unassembled WGS sequence"/>
</dbReference>
<reference evidence="4" key="1">
    <citation type="submission" date="2019-10" db="EMBL/GenBank/DDBJ databases">
        <title>Conservation and host-specific expression of non-tandemly repeated heterogenous ribosome RNA gene in arbuscular mycorrhizal fungi.</title>
        <authorList>
            <person name="Maeda T."/>
            <person name="Kobayashi Y."/>
            <person name="Nakagawa T."/>
            <person name="Ezawa T."/>
            <person name="Yamaguchi K."/>
            <person name="Bino T."/>
            <person name="Nishimoto Y."/>
            <person name="Shigenobu S."/>
            <person name="Kawaguchi M."/>
        </authorList>
    </citation>
    <scope>NUCLEOTIDE SEQUENCE</scope>
    <source>
        <strain evidence="4">HR1</strain>
    </source>
</reference>
<dbReference type="InterPro" id="IPR015943">
    <property type="entry name" value="WD40/YVTN_repeat-like_dom_sf"/>
</dbReference>
<dbReference type="EMBL" id="BLAL01000016">
    <property type="protein sequence ID" value="GES75314.1"/>
    <property type="molecule type" value="Genomic_DNA"/>
</dbReference>
<keyword evidence="2" id="KW-0677">Repeat</keyword>
<dbReference type="AlphaFoldDB" id="A0A8H3KX06"/>